<name>A0A444U9R1_ACIRT</name>
<evidence type="ECO:0000313" key="3">
    <source>
        <dbReference type="Proteomes" id="UP000289886"/>
    </source>
</evidence>
<reference evidence="2 3" key="1">
    <citation type="submission" date="2019-01" db="EMBL/GenBank/DDBJ databases">
        <title>Draft Genome and Complete Hox-Cluster Characterization of the Sterlet Sturgeon (Acipenser ruthenus).</title>
        <authorList>
            <person name="Wei Q."/>
        </authorList>
    </citation>
    <scope>NUCLEOTIDE SEQUENCE [LARGE SCALE GENOMIC DNA]</scope>
    <source>
        <strain evidence="2">WHYD16114868_AA</strain>
        <tissue evidence="2">Blood</tissue>
    </source>
</reference>
<evidence type="ECO:0000256" key="1">
    <source>
        <dbReference type="SAM" id="MobiDB-lite"/>
    </source>
</evidence>
<dbReference type="Proteomes" id="UP000289886">
    <property type="component" value="Unassembled WGS sequence"/>
</dbReference>
<accession>A0A444U9R1</accession>
<evidence type="ECO:0000313" key="2">
    <source>
        <dbReference type="EMBL" id="RXM31898.1"/>
    </source>
</evidence>
<proteinExistence type="predicted"/>
<gene>
    <name evidence="2" type="ORF">EOD39_6562</name>
</gene>
<dbReference type="EMBL" id="SCEB01214989">
    <property type="protein sequence ID" value="RXM31898.1"/>
    <property type="molecule type" value="Genomic_DNA"/>
</dbReference>
<keyword evidence="3" id="KW-1185">Reference proteome</keyword>
<organism evidence="2 3">
    <name type="scientific">Acipenser ruthenus</name>
    <name type="common">Sterlet sturgeon</name>
    <dbReference type="NCBI Taxonomy" id="7906"/>
    <lineage>
        <taxon>Eukaryota</taxon>
        <taxon>Metazoa</taxon>
        <taxon>Chordata</taxon>
        <taxon>Craniata</taxon>
        <taxon>Vertebrata</taxon>
        <taxon>Euteleostomi</taxon>
        <taxon>Actinopterygii</taxon>
        <taxon>Chondrostei</taxon>
        <taxon>Acipenseriformes</taxon>
        <taxon>Acipenseridae</taxon>
        <taxon>Acipenser</taxon>
    </lineage>
</organism>
<comment type="caution">
    <text evidence="2">The sequence shown here is derived from an EMBL/GenBank/DDBJ whole genome shotgun (WGS) entry which is preliminary data.</text>
</comment>
<feature type="region of interest" description="Disordered" evidence="1">
    <location>
        <begin position="29"/>
        <end position="56"/>
    </location>
</feature>
<dbReference type="AlphaFoldDB" id="A0A444U9R1"/>
<sequence>MVDAEFENEIVALPHMDVKEFEKETVGLCKEQQQQEGEEMLEARDKDLEEEDDEEEATVAEQDQLCGLASQYSFTSLDPGFLQEFMFRQMTCEYVEMEAEMTPQPWCLCEAGVDSCIGYFILQQQGPMEWIISPGLDRRCDATTD</sequence>
<protein>
    <submittedName>
        <fullName evidence="2">Uncharacterized protein</fullName>
    </submittedName>
</protein>